<reference evidence="2 3" key="1">
    <citation type="submission" date="2018-08" db="EMBL/GenBank/DDBJ databases">
        <title>Genomic investigation of the strawberry pathogen Phytophthora fragariae indicates pathogenicity is determined by transcriptional variation in three key races.</title>
        <authorList>
            <person name="Adams T.M."/>
            <person name="Armitage A.D."/>
            <person name="Sobczyk M.K."/>
            <person name="Bates H.J."/>
            <person name="Dunwell J.M."/>
            <person name="Nellist C.F."/>
            <person name="Harrison R.J."/>
        </authorList>
    </citation>
    <scope>NUCLEOTIDE SEQUENCE [LARGE SCALE GENOMIC DNA]</scope>
    <source>
        <strain evidence="2 3">NOV-71</strain>
    </source>
</reference>
<feature type="region of interest" description="Disordered" evidence="1">
    <location>
        <begin position="1"/>
        <end position="24"/>
    </location>
</feature>
<evidence type="ECO:0000256" key="1">
    <source>
        <dbReference type="SAM" id="MobiDB-lite"/>
    </source>
</evidence>
<dbReference type="EMBL" id="QXFZ01009684">
    <property type="protein sequence ID" value="KAE9054472.1"/>
    <property type="molecule type" value="Genomic_DNA"/>
</dbReference>
<dbReference type="AlphaFoldDB" id="A0A6A3PMH0"/>
<dbReference type="Proteomes" id="UP000441208">
    <property type="component" value="Unassembled WGS sequence"/>
</dbReference>
<protein>
    <submittedName>
        <fullName evidence="2">Uncharacterized protein</fullName>
    </submittedName>
</protein>
<sequence length="45" mass="4999">MCRPWLSPGEQVTKRNGVVPHDMGRNPVVVDALTESSQEAKMYAL</sequence>
<comment type="caution">
    <text evidence="2">The sequence shown here is derived from an EMBL/GenBank/DDBJ whole genome shotgun (WGS) entry which is preliminary data.</text>
</comment>
<proteinExistence type="predicted"/>
<evidence type="ECO:0000313" key="3">
    <source>
        <dbReference type="Proteomes" id="UP000441208"/>
    </source>
</evidence>
<evidence type="ECO:0000313" key="2">
    <source>
        <dbReference type="EMBL" id="KAE9054472.1"/>
    </source>
</evidence>
<organism evidence="2 3">
    <name type="scientific">Phytophthora fragariae</name>
    <dbReference type="NCBI Taxonomy" id="53985"/>
    <lineage>
        <taxon>Eukaryota</taxon>
        <taxon>Sar</taxon>
        <taxon>Stramenopiles</taxon>
        <taxon>Oomycota</taxon>
        <taxon>Peronosporomycetes</taxon>
        <taxon>Peronosporales</taxon>
        <taxon>Peronosporaceae</taxon>
        <taxon>Phytophthora</taxon>
    </lineage>
</organism>
<name>A0A6A3PMH0_9STRA</name>
<accession>A0A6A3PMH0</accession>
<gene>
    <name evidence="2" type="ORF">PF007_g32622</name>
</gene>